<sequence>MCYVKRIVWSCGCIKGAVVEHRCNKVGTIDCRFRHLLERLRVPIPCQLCSSPDSTPSPIRRRHRHHRRRSVGVRPVAFIIRRRSCSGSSAGSGFGTGGSCMANRSSH</sequence>
<reference evidence="2" key="1">
    <citation type="journal article" date="2023" name="Mol. Phylogenet. Evol.">
        <title>Genome-scale phylogeny and comparative genomics of the fungal order Sordariales.</title>
        <authorList>
            <person name="Hensen N."/>
            <person name="Bonometti L."/>
            <person name="Westerberg I."/>
            <person name="Brannstrom I.O."/>
            <person name="Guillou S."/>
            <person name="Cros-Aarteil S."/>
            <person name="Calhoun S."/>
            <person name="Haridas S."/>
            <person name="Kuo A."/>
            <person name="Mondo S."/>
            <person name="Pangilinan J."/>
            <person name="Riley R."/>
            <person name="LaButti K."/>
            <person name="Andreopoulos B."/>
            <person name="Lipzen A."/>
            <person name="Chen C."/>
            <person name="Yan M."/>
            <person name="Daum C."/>
            <person name="Ng V."/>
            <person name="Clum A."/>
            <person name="Steindorff A."/>
            <person name="Ohm R.A."/>
            <person name="Martin F."/>
            <person name="Silar P."/>
            <person name="Natvig D.O."/>
            <person name="Lalanne C."/>
            <person name="Gautier V."/>
            <person name="Ament-Velasquez S.L."/>
            <person name="Kruys A."/>
            <person name="Hutchinson M.I."/>
            <person name="Powell A.J."/>
            <person name="Barry K."/>
            <person name="Miller A.N."/>
            <person name="Grigoriev I.V."/>
            <person name="Debuchy R."/>
            <person name="Gladieux P."/>
            <person name="Hiltunen Thoren M."/>
            <person name="Johannesson H."/>
        </authorList>
    </citation>
    <scope>NUCLEOTIDE SEQUENCE</scope>
    <source>
        <strain evidence="2">CBS 731.68</strain>
    </source>
</reference>
<reference evidence="2" key="2">
    <citation type="submission" date="2023-05" db="EMBL/GenBank/DDBJ databases">
        <authorList>
            <consortium name="Lawrence Berkeley National Laboratory"/>
            <person name="Steindorff A."/>
            <person name="Hensen N."/>
            <person name="Bonometti L."/>
            <person name="Westerberg I."/>
            <person name="Brannstrom I.O."/>
            <person name="Guillou S."/>
            <person name="Cros-Aarteil S."/>
            <person name="Calhoun S."/>
            <person name="Haridas S."/>
            <person name="Kuo A."/>
            <person name="Mondo S."/>
            <person name="Pangilinan J."/>
            <person name="Riley R."/>
            <person name="Labutti K."/>
            <person name="Andreopoulos B."/>
            <person name="Lipzen A."/>
            <person name="Chen C."/>
            <person name="Yanf M."/>
            <person name="Daum C."/>
            <person name="Ng V."/>
            <person name="Clum A."/>
            <person name="Ohm R."/>
            <person name="Martin F."/>
            <person name="Silar P."/>
            <person name="Natvig D."/>
            <person name="Lalanne C."/>
            <person name="Gautier V."/>
            <person name="Ament-Velasquez S.L."/>
            <person name="Kruys A."/>
            <person name="Hutchinson M.I."/>
            <person name="Powell A.J."/>
            <person name="Barry K."/>
            <person name="Miller A.N."/>
            <person name="Grigoriev I.V."/>
            <person name="Debuchy R."/>
            <person name="Gladieux P."/>
            <person name="Thoren M.H."/>
            <person name="Johannesson H."/>
        </authorList>
    </citation>
    <scope>NUCLEOTIDE SEQUENCE</scope>
    <source>
        <strain evidence="2">CBS 731.68</strain>
    </source>
</reference>
<accession>A0AAN6TPK3</accession>
<dbReference type="EMBL" id="MU853274">
    <property type="protein sequence ID" value="KAK4118278.1"/>
    <property type="molecule type" value="Genomic_DNA"/>
</dbReference>
<evidence type="ECO:0000313" key="3">
    <source>
        <dbReference type="Proteomes" id="UP001302602"/>
    </source>
</evidence>
<evidence type="ECO:0000256" key="1">
    <source>
        <dbReference type="SAM" id="MobiDB-lite"/>
    </source>
</evidence>
<proteinExistence type="predicted"/>
<keyword evidence="3" id="KW-1185">Reference proteome</keyword>
<dbReference type="Proteomes" id="UP001302602">
    <property type="component" value="Unassembled WGS sequence"/>
</dbReference>
<name>A0AAN6TPK3_9PEZI</name>
<protein>
    <submittedName>
        <fullName evidence="2">Uncharacterized protein</fullName>
    </submittedName>
</protein>
<organism evidence="2 3">
    <name type="scientific">Parathielavia appendiculata</name>
    <dbReference type="NCBI Taxonomy" id="2587402"/>
    <lineage>
        <taxon>Eukaryota</taxon>
        <taxon>Fungi</taxon>
        <taxon>Dikarya</taxon>
        <taxon>Ascomycota</taxon>
        <taxon>Pezizomycotina</taxon>
        <taxon>Sordariomycetes</taxon>
        <taxon>Sordariomycetidae</taxon>
        <taxon>Sordariales</taxon>
        <taxon>Chaetomiaceae</taxon>
        <taxon>Parathielavia</taxon>
    </lineage>
</organism>
<feature type="region of interest" description="Disordered" evidence="1">
    <location>
        <begin position="85"/>
        <end position="107"/>
    </location>
</feature>
<comment type="caution">
    <text evidence="2">The sequence shown here is derived from an EMBL/GenBank/DDBJ whole genome shotgun (WGS) entry which is preliminary data.</text>
</comment>
<evidence type="ECO:0000313" key="2">
    <source>
        <dbReference type="EMBL" id="KAK4118278.1"/>
    </source>
</evidence>
<dbReference type="RefSeq" id="XP_062642051.1">
    <property type="nucleotide sequence ID" value="XM_062796766.1"/>
</dbReference>
<dbReference type="GeneID" id="87833534"/>
<gene>
    <name evidence="2" type="ORF">N657DRAFT_685341</name>
</gene>
<dbReference type="AlphaFoldDB" id="A0AAN6TPK3"/>